<dbReference type="PROSITE" id="PS50404">
    <property type="entry name" value="GST_NTER"/>
    <property type="match status" value="1"/>
</dbReference>
<evidence type="ECO:0000259" key="5">
    <source>
        <dbReference type="PROSITE" id="PS50404"/>
    </source>
</evidence>
<dbReference type="SUPFAM" id="SSF47616">
    <property type="entry name" value="GST C-terminal domain-like"/>
    <property type="match status" value="1"/>
</dbReference>
<dbReference type="eggNOG" id="KOG0406">
    <property type="taxonomic scope" value="Eukaryota"/>
</dbReference>
<dbReference type="STRING" id="31234.E3NVA8"/>
<dbReference type="PANTHER" id="PTHR43968:SF6">
    <property type="entry name" value="GLUTATHIONE S-TRANSFERASE OMEGA"/>
    <property type="match status" value="1"/>
</dbReference>
<dbReference type="InterPro" id="IPR004045">
    <property type="entry name" value="Glutathione_S-Trfase_N"/>
</dbReference>
<proteinExistence type="inferred from homology"/>
<organism evidence="8">
    <name type="scientific">Caenorhabditis remanei</name>
    <name type="common">Caenorhabditis vulgaris</name>
    <dbReference type="NCBI Taxonomy" id="31234"/>
    <lineage>
        <taxon>Eukaryota</taxon>
        <taxon>Metazoa</taxon>
        <taxon>Ecdysozoa</taxon>
        <taxon>Nematoda</taxon>
        <taxon>Chromadorea</taxon>
        <taxon>Rhabditida</taxon>
        <taxon>Rhabditina</taxon>
        <taxon>Rhabditomorpha</taxon>
        <taxon>Rhabditoidea</taxon>
        <taxon>Rhabditidae</taxon>
        <taxon>Peloderinae</taxon>
        <taxon>Caenorhabditis</taxon>
    </lineage>
</organism>
<dbReference type="InterPro" id="IPR036282">
    <property type="entry name" value="Glutathione-S-Trfase_C_sf"/>
</dbReference>
<dbReference type="SFLD" id="SFLDS00019">
    <property type="entry name" value="Glutathione_Transferase_(cytos"/>
    <property type="match status" value="1"/>
</dbReference>
<evidence type="ECO:0000256" key="1">
    <source>
        <dbReference type="ARBA" id="ARBA00011067"/>
    </source>
</evidence>
<evidence type="ECO:0000313" key="7">
    <source>
        <dbReference type="EMBL" id="EFO97634.1"/>
    </source>
</evidence>
<dbReference type="HOGENOM" id="CLU_011226_9_3_1"/>
<keyword evidence="3" id="KW-0808">Transferase</keyword>
<dbReference type="SUPFAM" id="SSF52833">
    <property type="entry name" value="Thioredoxin-like"/>
    <property type="match status" value="1"/>
</dbReference>
<dbReference type="GO" id="GO:0005737">
    <property type="term" value="C:cytoplasm"/>
    <property type="evidence" value="ECO:0007669"/>
    <property type="project" value="TreeGrafter"/>
</dbReference>
<gene>
    <name evidence="7" type="ORF">CRE_06262</name>
</gene>
<dbReference type="Pfam" id="PF00043">
    <property type="entry name" value="GST_C"/>
    <property type="match status" value="1"/>
</dbReference>
<dbReference type="SFLD" id="SFLDG00358">
    <property type="entry name" value="Main_(cytGST)"/>
    <property type="match status" value="1"/>
</dbReference>
<dbReference type="OrthoDB" id="4951845at2759"/>
<dbReference type="InParanoid" id="E3NVA8"/>
<sequence length="226" mass="25771">MEEHIMSPHLILVSHVLCPYVQRAVIVLKEKGVCFERRDVDLANKPDWFKACSPLGKTPVLLVDDVRIFESAVICEYLEDTLTPRLHPNDALIRAQHRAWMAFGSSMLNSIGAFYNAKNDTALDVQAELIRAQLVQVEAELVNGPWFAGEHFSLVDAVFGPVFRYFDVFDRLGDFHFFDDLPKTKAWRTALAERASVREAAHPDYQILLRESLCKRDSALSRRVKV</sequence>
<dbReference type="Gene3D" id="3.40.30.10">
    <property type="entry name" value="Glutaredoxin"/>
    <property type="match status" value="1"/>
</dbReference>
<dbReference type="PANTHER" id="PTHR43968">
    <property type="match status" value="1"/>
</dbReference>
<dbReference type="InterPro" id="IPR004046">
    <property type="entry name" value="GST_C"/>
</dbReference>
<dbReference type="InterPro" id="IPR036249">
    <property type="entry name" value="Thioredoxin-like_sf"/>
</dbReference>
<dbReference type="InterPro" id="IPR040079">
    <property type="entry name" value="Glutathione_S-Trfase"/>
</dbReference>
<dbReference type="Proteomes" id="UP000008281">
    <property type="component" value="Unassembled WGS sequence"/>
</dbReference>
<dbReference type="GO" id="GO:0004364">
    <property type="term" value="F:glutathione transferase activity"/>
    <property type="evidence" value="ECO:0007669"/>
    <property type="project" value="UniProtKB-EC"/>
</dbReference>
<dbReference type="SFLD" id="SFLDG01152">
    <property type="entry name" value="Main.3:_Omega-_and_Tau-like"/>
    <property type="match status" value="1"/>
</dbReference>
<protein>
    <recommendedName>
        <fullName evidence="2">glutathione transferase</fullName>
        <ecNumber evidence="2">2.5.1.18</ecNumber>
    </recommendedName>
</protein>
<evidence type="ECO:0000313" key="8">
    <source>
        <dbReference type="Proteomes" id="UP000008281"/>
    </source>
</evidence>
<dbReference type="PROSITE" id="PS50405">
    <property type="entry name" value="GST_CTER"/>
    <property type="match status" value="1"/>
</dbReference>
<evidence type="ECO:0000259" key="6">
    <source>
        <dbReference type="PROSITE" id="PS50405"/>
    </source>
</evidence>
<name>E3NVA8_CAERE</name>
<evidence type="ECO:0000256" key="2">
    <source>
        <dbReference type="ARBA" id="ARBA00012452"/>
    </source>
</evidence>
<dbReference type="InterPro" id="IPR045073">
    <property type="entry name" value="Omega/Tau-like"/>
</dbReference>
<keyword evidence="8" id="KW-1185">Reference proteome</keyword>
<comment type="similarity">
    <text evidence="1">Belongs to the GST superfamily. Omega family.</text>
</comment>
<evidence type="ECO:0000256" key="3">
    <source>
        <dbReference type="ARBA" id="ARBA00022679"/>
    </source>
</evidence>
<dbReference type="EC" id="2.5.1.18" evidence="2"/>
<dbReference type="InterPro" id="IPR050983">
    <property type="entry name" value="GST_Omega/HSP26"/>
</dbReference>
<dbReference type="CDD" id="cd00570">
    <property type="entry name" value="GST_N_family"/>
    <property type="match status" value="1"/>
</dbReference>
<accession>E3NVA8</accession>
<dbReference type="Pfam" id="PF13409">
    <property type="entry name" value="GST_N_2"/>
    <property type="match status" value="1"/>
</dbReference>
<feature type="domain" description="GST C-terminal" evidence="6">
    <location>
        <begin position="90"/>
        <end position="220"/>
    </location>
</feature>
<evidence type="ECO:0000256" key="4">
    <source>
        <dbReference type="ARBA" id="ARBA00047960"/>
    </source>
</evidence>
<dbReference type="CDD" id="cd00299">
    <property type="entry name" value="GST_C_family"/>
    <property type="match status" value="1"/>
</dbReference>
<dbReference type="Gene3D" id="1.20.1050.10">
    <property type="match status" value="1"/>
</dbReference>
<reference evidence="7" key="1">
    <citation type="submission" date="2007-07" db="EMBL/GenBank/DDBJ databases">
        <title>PCAP assembly of the Caenorhabditis remanei genome.</title>
        <authorList>
            <consortium name="The Caenorhabditis remanei Sequencing Consortium"/>
            <person name="Wilson R.K."/>
        </authorList>
    </citation>
    <scope>NUCLEOTIDE SEQUENCE [LARGE SCALE GENOMIC DNA]</scope>
    <source>
        <strain evidence="7">PB4641</strain>
    </source>
</reference>
<comment type="catalytic activity">
    <reaction evidence="4">
        <text>RX + glutathione = an S-substituted glutathione + a halide anion + H(+)</text>
        <dbReference type="Rhea" id="RHEA:16437"/>
        <dbReference type="ChEBI" id="CHEBI:15378"/>
        <dbReference type="ChEBI" id="CHEBI:16042"/>
        <dbReference type="ChEBI" id="CHEBI:17792"/>
        <dbReference type="ChEBI" id="CHEBI:57925"/>
        <dbReference type="ChEBI" id="CHEBI:90779"/>
        <dbReference type="EC" id="2.5.1.18"/>
    </reaction>
</comment>
<dbReference type="EMBL" id="DS270877">
    <property type="protein sequence ID" value="EFO97634.1"/>
    <property type="molecule type" value="Genomic_DNA"/>
</dbReference>
<dbReference type="InterPro" id="IPR010987">
    <property type="entry name" value="Glutathione-S-Trfase_C-like"/>
</dbReference>
<dbReference type="AlphaFoldDB" id="E3NVA8"/>
<feature type="domain" description="GST N-terminal" evidence="5">
    <location>
        <begin position="8"/>
        <end position="86"/>
    </location>
</feature>